<comment type="similarity">
    <text evidence="3">Belongs to the RBT5 family.</text>
</comment>
<evidence type="ECO:0000313" key="14">
    <source>
        <dbReference type="Proteomes" id="UP000042958"/>
    </source>
</evidence>
<evidence type="ECO:0000256" key="10">
    <source>
        <dbReference type="SAM" id="Phobius"/>
    </source>
</evidence>
<feature type="transmembrane region" description="Helical" evidence="10">
    <location>
        <begin position="160"/>
        <end position="183"/>
    </location>
</feature>
<feature type="chain" id="PRO_5002522449" description="CFEM domain-containing protein" evidence="11">
    <location>
        <begin position="19"/>
        <end position="237"/>
    </location>
</feature>
<keyword evidence="7" id="KW-1015">Disulfide bond</keyword>
<dbReference type="AlphaFoldDB" id="A0A0F7TK80"/>
<evidence type="ECO:0000256" key="6">
    <source>
        <dbReference type="ARBA" id="ARBA00022729"/>
    </source>
</evidence>
<evidence type="ECO:0000256" key="9">
    <source>
        <dbReference type="SAM" id="MobiDB-lite"/>
    </source>
</evidence>
<keyword evidence="5" id="KW-0325">Glycoprotein</keyword>
<keyword evidence="10" id="KW-0812">Transmembrane</keyword>
<accession>A0A0F7TK80</accession>
<dbReference type="Proteomes" id="UP000042958">
    <property type="component" value="Unassembled WGS sequence"/>
</dbReference>
<dbReference type="Pfam" id="PF05730">
    <property type="entry name" value="CFEM"/>
    <property type="match status" value="1"/>
</dbReference>
<keyword evidence="10" id="KW-1133">Transmembrane helix</keyword>
<dbReference type="EMBL" id="CDHK01000005">
    <property type="protein sequence ID" value="CEJ57163.1"/>
    <property type="molecule type" value="Genomic_DNA"/>
</dbReference>
<reference evidence="14" key="1">
    <citation type="journal article" date="2015" name="Genome Announc.">
        <title>Draft genome sequence of the fungus Penicillium brasilianum MG11.</title>
        <authorList>
            <person name="Horn F."/>
            <person name="Linde J."/>
            <person name="Mattern D.J."/>
            <person name="Walther G."/>
            <person name="Guthke R."/>
            <person name="Brakhage A.A."/>
            <person name="Valiante V."/>
        </authorList>
    </citation>
    <scope>NUCLEOTIDE SEQUENCE [LARGE SCALE GENOMIC DNA]</scope>
    <source>
        <strain evidence="14">MG11</strain>
    </source>
</reference>
<evidence type="ECO:0000256" key="7">
    <source>
        <dbReference type="ARBA" id="ARBA00023157"/>
    </source>
</evidence>
<dbReference type="GO" id="GO:0005576">
    <property type="term" value="C:extracellular region"/>
    <property type="evidence" value="ECO:0007669"/>
    <property type="project" value="UniProtKB-SubCell"/>
</dbReference>
<keyword evidence="8" id="KW-0449">Lipoprotein</keyword>
<keyword evidence="10" id="KW-0472">Membrane</keyword>
<comment type="subcellular location">
    <subcellularLocation>
        <location evidence="1">Membrane</location>
        <topology evidence="1">Lipid-anchor</topology>
        <topology evidence="1">GPI-anchor</topology>
    </subcellularLocation>
    <subcellularLocation>
        <location evidence="2">Secreted</location>
    </subcellularLocation>
</comment>
<name>A0A0F7TK80_PENBI</name>
<evidence type="ECO:0000256" key="8">
    <source>
        <dbReference type="ARBA" id="ARBA00023288"/>
    </source>
</evidence>
<proteinExistence type="inferred from homology"/>
<feature type="compositionally biased region" description="Polar residues" evidence="9">
    <location>
        <begin position="215"/>
        <end position="230"/>
    </location>
</feature>
<dbReference type="OrthoDB" id="10398161at2759"/>
<feature type="domain" description="CFEM" evidence="12">
    <location>
        <begin position="30"/>
        <end position="82"/>
    </location>
</feature>
<evidence type="ECO:0000256" key="2">
    <source>
        <dbReference type="ARBA" id="ARBA00004613"/>
    </source>
</evidence>
<keyword evidence="6 11" id="KW-0732">Signal</keyword>
<feature type="signal peptide" evidence="11">
    <location>
        <begin position="1"/>
        <end position="18"/>
    </location>
</feature>
<evidence type="ECO:0000256" key="1">
    <source>
        <dbReference type="ARBA" id="ARBA00004589"/>
    </source>
</evidence>
<evidence type="ECO:0000256" key="3">
    <source>
        <dbReference type="ARBA" id="ARBA00010031"/>
    </source>
</evidence>
<feature type="region of interest" description="Disordered" evidence="9">
    <location>
        <begin position="191"/>
        <end position="237"/>
    </location>
</feature>
<evidence type="ECO:0000256" key="4">
    <source>
        <dbReference type="ARBA" id="ARBA00022525"/>
    </source>
</evidence>
<organism evidence="13 14">
    <name type="scientific">Penicillium brasilianum</name>
    <dbReference type="NCBI Taxonomy" id="104259"/>
    <lineage>
        <taxon>Eukaryota</taxon>
        <taxon>Fungi</taxon>
        <taxon>Dikarya</taxon>
        <taxon>Ascomycota</taxon>
        <taxon>Pezizomycotina</taxon>
        <taxon>Eurotiomycetes</taxon>
        <taxon>Eurotiomycetidae</taxon>
        <taxon>Eurotiales</taxon>
        <taxon>Aspergillaceae</taxon>
        <taxon>Penicillium</taxon>
    </lineage>
</organism>
<evidence type="ECO:0000313" key="13">
    <source>
        <dbReference type="EMBL" id="CEJ57163.1"/>
    </source>
</evidence>
<keyword evidence="4" id="KW-0964">Secreted</keyword>
<dbReference type="GO" id="GO:0098552">
    <property type="term" value="C:side of membrane"/>
    <property type="evidence" value="ECO:0007669"/>
    <property type="project" value="UniProtKB-KW"/>
</dbReference>
<keyword evidence="14" id="KW-1185">Reference proteome</keyword>
<dbReference type="InterPro" id="IPR008427">
    <property type="entry name" value="Extracellular_membr_CFEM_dom"/>
</dbReference>
<evidence type="ECO:0000256" key="11">
    <source>
        <dbReference type="SAM" id="SignalP"/>
    </source>
</evidence>
<gene>
    <name evidence="13" type="ORF">PMG11_05868</name>
</gene>
<sequence>MKLVLAWLVAALVSPIGANTLYNLTHEFPDDCAVFCTGTTFVHGRCDVDSVACWCQTPDFLSDFGCCIAYACDEDIKSEAANSSVWQHPLTDTSLCNIGVKTTFDDWCSAASVEGPTNNITDCAYPYATGTPSGSSSGSSSTTSQSSSSQAKFGSIPGKVIGGAVVACFAGLILLLALVFYWFRLSKKQKQRQRRRQRQGSPPTERLATPPPPYSESQQIPHLNRSTEGSPTPYRVT</sequence>
<protein>
    <recommendedName>
        <fullName evidence="12">CFEM domain-containing protein</fullName>
    </recommendedName>
</protein>
<evidence type="ECO:0000259" key="12">
    <source>
        <dbReference type="Pfam" id="PF05730"/>
    </source>
</evidence>
<evidence type="ECO:0000256" key="5">
    <source>
        <dbReference type="ARBA" id="ARBA00022622"/>
    </source>
</evidence>
<keyword evidence="5" id="KW-0336">GPI-anchor</keyword>